<accession>A0ACD1ICW9</accession>
<organism evidence="1 2">
    <name type="scientific">Aspergillus costaricaensis CBS 115574</name>
    <dbReference type="NCBI Taxonomy" id="1448317"/>
    <lineage>
        <taxon>Eukaryota</taxon>
        <taxon>Fungi</taxon>
        <taxon>Dikarya</taxon>
        <taxon>Ascomycota</taxon>
        <taxon>Pezizomycotina</taxon>
        <taxon>Eurotiomycetes</taxon>
        <taxon>Eurotiomycetidae</taxon>
        <taxon>Eurotiales</taxon>
        <taxon>Aspergillaceae</taxon>
        <taxon>Aspergillus</taxon>
        <taxon>Aspergillus subgen. Circumdati</taxon>
    </lineage>
</organism>
<sequence length="202" mass="22465">MRRAKAEAGSGRYKPKQTPRGALIWIGLVGDKWGSSFWAEHSTQVVVYRQRKYALGYLGRGVVTCNNSPETGKEVLDRCPVVNGPAYQPTTPSGWVTLLETNQTNASGSLSFLSHFPSFSVCSSYLQSLRSKVMRSHCTRSCRSNKLAQETRSHLVPATHTEVEGFRKYEKELAPMLHSSTSLFFSRPPKVLHSSSGLLKNE</sequence>
<keyword evidence="2" id="KW-1185">Reference proteome</keyword>
<name>A0ACD1ICW9_9EURO</name>
<evidence type="ECO:0000313" key="2">
    <source>
        <dbReference type="Proteomes" id="UP000249748"/>
    </source>
</evidence>
<proteinExistence type="predicted"/>
<gene>
    <name evidence="1" type="ORF">BO79DRAFT_218789</name>
</gene>
<dbReference type="EMBL" id="KZ824554">
    <property type="protein sequence ID" value="RAK87583.1"/>
    <property type="molecule type" value="Genomic_DNA"/>
</dbReference>
<evidence type="ECO:0000313" key="1">
    <source>
        <dbReference type="EMBL" id="RAK87583.1"/>
    </source>
</evidence>
<protein>
    <submittedName>
        <fullName evidence="1">Uncharacterized protein</fullName>
    </submittedName>
</protein>
<reference evidence="1" key="1">
    <citation type="submission" date="2018-02" db="EMBL/GenBank/DDBJ databases">
        <title>The genomes of Aspergillus section Nigri reveals drivers in fungal speciation.</title>
        <authorList>
            <consortium name="DOE Joint Genome Institute"/>
            <person name="Vesth T.C."/>
            <person name="Nybo J."/>
            <person name="Theobald S."/>
            <person name="Brandl J."/>
            <person name="Frisvad J.C."/>
            <person name="Nielsen K.F."/>
            <person name="Lyhne E.K."/>
            <person name="Kogle M.E."/>
            <person name="Kuo A."/>
            <person name="Riley R."/>
            <person name="Clum A."/>
            <person name="Nolan M."/>
            <person name="Lipzen A."/>
            <person name="Salamov A."/>
            <person name="Henrissat B."/>
            <person name="Wiebenga A."/>
            <person name="De vries R.P."/>
            <person name="Grigoriev I.V."/>
            <person name="Mortensen U.H."/>
            <person name="Andersen M.R."/>
            <person name="Baker S.E."/>
        </authorList>
    </citation>
    <scope>NUCLEOTIDE SEQUENCE</scope>
    <source>
        <strain evidence="1">CBS 115574</strain>
    </source>
</reference>
<dbReference type="Proteomes" id="UP000249748">
    <property type="component" value="Unassembled WGS sequence"/>
</dbReference>